<dbReference type="EMBL" id="JBEAFC010000007">
    <property type="protein sequence ID" value="KAL1549206.1"/>
    <property type="molecule type" value="Genomic_DNA"/>
</dbReference>
<accession>A0ABD1H2H7</accession>
<gene>
    <name evidence="1" type="ORF">AAHA92_17338</name>
</gene>
<evidence type="ECO:0000313" key="1">
    <source>
        <dbReference type="EMBL" id="KAL1549206.1"/>
    </source>
</evidence>
<organism evidence="1 2">
    <name type="scientific">Salvia divinorum</name>
    <name type="common">Maria pastora</name>
    <name type="synonym">Diviner's sage</name>
    <dbReference type="NCBI Taxonomy" id="28513"/>
    <lineage>
        <taxon>Eukaryota</taxon>
        <taxon>Viridiplantae</taxon>
        <taxon>Streptophyta</taxon>
        <taxon>Embryophyta</taxon>
        <taxon>Tracheophyta</taxon>
        <taxon>Spermatophyta</taxon>
        <taxon>Magnoliopsida</taxon>
        <taxon>eudicotyledons</taxon>
        <taxon>Gunneridae</taxon>
        <taxon>Pentapetalae</taxon>
        <taxon>asterids</taxon>
        <taxon>lamiids</taxon>
        <taxon>Lamiales</taxon>
        <taxon>Lamiaceae</taxon>
        <taxon>Nepetoideae</taxon>
        <taxon>Mentheae</taxon>
        <taxon>Salviinae</taxon>
        <taxon>Salvia</taxon>
        <taxon>Salvia subgen. Calosphace</taxon>
    </lineage>
</organism>
<dbReference type="AlphaFoldDB" id="A0ABD1H2H7"/>
<keyword evidence="2" id="KW-1185">Reference proteome</keyword>
<sequence>MVITSDEAWASIFKKNKLASAYYYECEPEFN</sequence>
<dbReference type="Proteomes" id="UP001567538">
    <property type="component" value="Unassembled WGS sequence"/>
</dbReference>
<name>A0ABD1H2H7_SALDI</name>
<evidence type="ECO:0000313" key="2">
    <source>
        <dbReference type="Proteomes" id="UP001567538"/>
    </source>
</evidence>
<protein>
    <submittedName>
        <fullName evidence="1">Uncharacterized protein</fullName>
    </submittedName>
</protein>
<comment type="caution">
    <text evidence="1">The sequence shown here is derived from an EMBL/GenBank/DDBJ whole genome shotgun (WGS) entry which is preliminary data.</text>
</comment>
<proteinExistence type="predicted"/>
<reference evidence="1 2" key="1">
    <citation type="submission" date="2024-06" db="EMBL/GenBank/DDBJ databases">
        <title>A chromosome level genome sequence of Diviner's sage (Salvia divinorum).</title>
        <authorList>
            <person name="Ford S.A."/>
            <person name="Ro D.-K."/>
            <person name="Ness R.W."/>
            <person name="Phillips M.A."/>
        </authorList>
    </citation>
    <scope>NUCLEOTIDE SEQUENCE [LARGE SCALE GENOMIC DNA]</scope>
    <source>
        <strain evidence="1">SAF-2024a</strain>
        <tissue evidence="1">Leaf</tissue>
    </source>
</reference>